<feature type="signal peptide" evidence="1">
    <location>
        <begin position="1"/>
        <end position="22"/>
    </location>
</feature>
<accession>A0AAD8A383</accession>
<gene>
    <name evidence="2" type="ORF">L9F63_001912</name>
</gene>
<dbReference type="PANTHER" id="PTHR36983">
    <property type="entry name" value="DNAJ HOMOLOG SUBFAMILY C MEMBER 13"/>
    <property type="match status" value="1"/>
</dbReference>
<comment type="caution">
    <text evidence="2">The sequence shown here is derived from an EMBL/GenBank/DDBJ whole genome shotgun (WGS) entry which is preliminary data.</text>
</comment>
<name>A0AAD8A383_DIPPU</name>
<dbReference type="InterPro" id="IPR044978">
    <property type="entry name" value="GRV2/DNAJC13"/>
</dbReference>
<reference evidence="2" key="1">
    <citation type="journal article" date="2023" name="IScience">
        <title>Live-bearing cockroach genome reveals convergent evolutionary mechanisms linked to viviparity in insects and beyond.</title>
        <authorList>
            <person name="Fouks B."/>
            <person name="Harrison M.C."/>
            <person name="Mikhailova A.A."/>
            <person name="Marchal E."/>
            <person name="English S."/>
            <person name="Carruthers M."/>
            <person name="Jennings E.C."/>
            <person name="Chiamaka E.L."/>
            <person name="Frigard R.A."/>
            <person name="Pippel M."/>
            <person name="Attardo G.M."/>
            <person name="Benoit J.B."/>
            <person name="Bornberg-Bauer E."/>
            <person name="Tobe S.S."/>
        </authorList>
    </citation>
    <scope>NUCLEOTIDE SEQUENCE</scope>
    <source>
        <strain evidence="2">Stay&amp;Tobe</strain>
    </source>
</reference>
<feature type="chain" id="PRO_5042236350" evidence="1">
    <location>
        <begin position="23"/>
        <end position="273"/>
    </location>
</feature>
<dbReference type="AlphaFoldDB" id="A0AAD8A383"/>
<dbReference type="Proteomes" id="UP001233999">
    <property type="component" value="Unassembled WGS sequence"/>
</dbReference>
<proteinExistence type="predicted"/>
<keyword evidence="1" id="KW-0732">Signal</keyword>
<dbReference type="PANTHER" id="PTHR36983:SF2">
    <property type="entry name" value="DNAJ HOMOLOG SUBFAMILY C MEMBER 13"/>
    <property type="match status" value="1"/>
</dbReference>
<protein>
    <submittedName>
        <fullName evidence="2">Uncharacterized protein</fullName>
    </submittedName>
</protein>
<evidence type="ECO:0000313" key="2">
    <source>
        <dbReference type="EMBL" id="KAJ9591558.1"/>
    </source>
</evidence>
<reference evidence="2" key="2">
    <citation type="submission" date="2023-05" db="EMBL/GenBank/DDBJ databases">
        <authorList>
            <person name="Fouks B."/>
        </authorList>
    </citation>
    <scope>NUCLEOTIDE SEQUENCE</scope>
    <source>
        <strain evidence="2">Stay&amp;Tobe</strain>
        <tissue evidence="2">Testes</tissue>
    </source>
</reference>
<sequence>MQLLQAGALWHLLFFMFKYDFTLEEGGVERSEDANQQEVENKLAKLAVHACARLGGYLSGDMESPTNPVTRDVLSRLLTPYLARQLSLGKPEEILKTLNGNCETPYLLWDNGTRAELREFLELESRFGMDKNDPSCGIDFVYSAHSKELVVGEIFVRIYNQQPTYPIENPKGFSIDLLEFLGSQSEHLNTVGSISLSPAEKERIQHVIMSLEALCNVIKNNPGVEIQCIGHFRLLFGLLAVDSCKPVQRGTLNVIASVTRNQECVNDIAALMF</sequence>
<dbReference type="GO" id="GO:0007032">
    <property type="term" value="P:endosome organization"/>
    <property type="evidence" value="ECO:0007669"/>
    <property type="project" value="InterPro"/>
</dbReference>
<dbReference type="GO" id="GO:0010008">
    <property type="term" value="C:endosome membrane"/>
    <property type="evidence" value="ECO:0007669"/>
    <property type="project" value="TreeGrafter"/>
</dbReference>
<dbReference type="GO" id="GO:0006898">
    <property type="term" value="P:receptor-mediated endocytosis"/>
    <property type="evidence" value="ECO:0007669"/>
    <property type="project" value="TreeGrafter"/>
</dbReference>
<evidence type="ECO:0000313" key="3">
    <source>
        <dbReference type="Proteomes" id="UP001233999"/>
    </source>
</evidence>
<evidence type="ECO:0000256" key="1">
    <source>
        <dbReference type="SAM" id="SignalP"/>
    </source>
</evidence>
<dbReference type="EMBL" id="JASPKZ010003864">
    <property type="protein sequence ID" value="KAJ9591558.1"/>
    <property type="molecule type" value="Genomic_DNA"/>
</dbReference>
<dbReference type="GO" id="GO:2000641">
    <property type="term" value="P:regulation of early endosome to late endosome transport"/>
    <property type="evidence" value="ECO:0007669"/>
    <property type="project" value="InterPro"/>
</dbReference>
<organism evidence="2 3">
    <name type="scientific">Diploptera punctata</name>
    <name type="common">Pacific beetle cockroach</name>
    <dbReference type="NCBI Taxonomy" id="6984"/>
    <lineage>
        <taxon>Eukaryota</taxon>
        <taxon>Metazoa</taxon>
        <taxon>Ecdysozoa</taxon>
        <taxon>Arthropoda</taxon>
        <taxon>Hexapoda</taxon>
        <taxon>Insecta</taxon>
        <taxon>Pterygota</taxon>
        <taxon>Neoptera</taxon>
        <taxon>Polyneoptera</taxon>
        <taxon>Dictyoptera</taxon>
        <taxon>Blattodea</taxon>
        <taxon>Blaberoidea</taxon>
        <taxon>Blaberidae</taxon>
        <taxon>Diplopterinae</taxon>
        <taxon>Diploptera</taxon>
    </lineage>
</organism>
<keyword evidence="3" id="KW-1185">Reference proteome</keyword>